<evidence type="ECO:0000256" key="3">
    <source>
        <dbReference type="ARBA" id="ARBA00022679"/>
    </source>
</evidence>
<dbReference type="InterPro" id="IPR017438">
    <property type="entry name" value="ATP-NAD_kinase_N"/>
</dbReference>
<keyword evidence="11" id="KW-1208">Phospholipid metabolism</keyword>
<evidence type="ECO:0000256" key="10">
    <source>
        <dbReference type="ARBA" id="ARBA00023209"/>
    </source>
</evidence>
<comment type="cofactor">
    <cofactor evidence="1">
        <name>Mg(2+)</name>
        <dbReference type="ChEBI" id="CHEBI:18420"/>
    </cofactor>
</comment>
<name>A0A518BPS8_9BACT</name>
<keyword evidence="9" id="KW-0443">Lipid metabolism</keyword>
<keyword evidence="6 13" id="KW-0418">Kinase</keyword>
<evidence type="ECO:0000256" key="9">
    <source>
        <dbReference type="ARBA" id="ARBA00023098"/>
    </source>
</evidence>
<keyword evidence="5" id="KW-0547">Nucleotide-binding</keyword>
<evidence type="ECO:0000256" key="5">
    <source>
        <dbReference type="ARBA" id="ARBA00022741"/>
    </source>
</evidence>
<dbReference type="Proteomes" id="UP000316921">
    <property type="component" value="Chromosome"/>
</dbReference>
<dbReference type="GO" id="GO:0005886">
    <property type="term" value="C:plasma membrane"/>
    <property type="evidence" value="ECO:0007669"/>
    <property type="project" value="TreeGrafter"/>
</dbReference>
<evidence type="ECO:0000256" key="2">
    <source>
        <dbReference type="ARBA" id="ARBA00022516"/>
    </source>
</evidence>
<evidence type="ECO:0000256" key="6">
    <source>
        <dbReference type="ARBA" id="ARBA00022777"/>
    </source>
</evidence>
<sequence length="305" mass="32039">MADRSNSADVSEPAREFRRAQVIANPIAGRGRGSSYARELTEGLRAAGIETELLLTAGRGDAGKRACEVAGEVDLIVSVGGDGTLNEVLGGVGSASPAIAQLPLGTANVLATELHLPRRVEAAVEIIRRGRTTPLDTSQVNGRLSFLCVGVGIDGFAVREVERRRTGAITKLAYVTAMARVLGGYRPPQLSLEIDGVPVDGHFGFVLISNVRGYGAVFNLSPDCRHADGLVEVYGLRSGSIPALVKMAAVGMAGRLPGRAVEFWQGSRVRVTAPEEVPFQVDGDFGGAGPVDFEVSGRQVRIVVP</sequence>
<dbReference type="GO" id="GO:0004143">
    <property type="term" value="F:ATP-dependent diacylglycerol kinase activity"/>
    <property type="evidence" value="ECO:0007669"/>
    <property type="project" value="UniProtKB-EC"/>
</dbReference>
<dbReference type="Pfam" id="PF19279">
    <property type="entry name" value="YegS_C"/>
    <property type="match status" value="1"/>
</dbReference>
<keyword evidence="2" id="KW-0444">Lipid biosynthesis</keyword>
<dbReference type="AlphaFoldDB" id="A0A518BPS8"/>
<keyword evidence="7" id="KW-0067">ATP-binding</keyword>
<dbReference type="InterPro" id="IPR005218">
    <property type="entry name" value="Diacylglycerol/lipid_kinase"/>
</dbReference>
<accession>A0A518BPS8</accession>
<dbReference type="InterPro" id="IPR045540">
    <property type="entry name" value="YegS/DAGK_C"/>
</dbReference>
<dbReference type="Pfam" id="PF00781">
    <property type="entry name" value="DAGK_cat"/>
    <property type="match status" value="1"/>
</dbReference>
<dbReference type="PANTHER" id="PTHR12358:SF106">
    <property type="entry name" value="LIPID KINASE YEGS"/>
    <property type="match status" value="1"/>
</dbReference>
<dbReference type="Gene3D" id="2.60.200.40">
    <property type="match status" value="1"/>
</dbReference>
<dbReference type="InterPro" id="IPR050187">
    <property type="entry name" value="Lipid_Phosphate_FormReg"/>
</dbReference>
<evidence type="ECO:0000259" key="12">
    <source>
        <dbReference type="PROSITE" id="PS50146"/>
    </source>
</evidence>
<keyword evidence="10" id="KW-0594">Phospholipid biosynthesis</keyword>
<dbReference type="EC" id="2.7.1.107" evidence="13"/>
<dbReference type="GO" id="GO:0046872">
    <property type="term" value="F:metal ion binding"/>
    <property type="evidence" value="ECO:0007669"/>
    <property type="project" value="UniProtKB-KW"/>
</dbReference>
<organism evidence="13 14">
    <name type="scientific">Engelhardtia mirabilis</name>
    <dbReference type="NCBI Taxonomy" id="2528011"/>
    <lineage>
        <taxon>Bacteria</taxon>
        <taxon>Pseudomonadati</taxon>
        <taxon>Planctomycetota</taxon>
        <taxon>Planctomycetia</taxon>
        <taxon>Planctomycetia incertae sedis</taxon>
        <taxon>Engelhardtia</taxon>
    </lineage>
</organism>
<dbReference type="InterPro" id="IPR001206">
    <property type="entry name" value="Diacylglycerol_kinase_cat_dom"/>
</dbReference>
<keyword evidence="8" id="KW-0460">Magnesium</keyword>
<dbReference type="RefSeq" id="WP_145068481.1">
    <property type="nucleotide sequence ID" value="NZ_CP036287.1"/>
</dbReference>
<protein>
    <submittedName>
        <fullName evidence="13">Diacylglycerol kinase</fullName>
        <ecNumber evidence="13">2.7.1.107</ecNumber>
    </submittedName>
</protein>
<evidence type="ECO:0000256" key="11">
    <source>
        <dbReference type="ARBA" id="ARBA00023264"/>
    </source>
</evidence>
<proteinExistence type="predicted"/>
<keyword evidence="14" id="KW-1185">Reference proteome</keyword>
<dbReference type="PROSITE" id="PS50146">
    <property type="entry name" value="DAGK"/>
    <property type="match status" value="1"/>
</dbReference>
<dbReference type="KEGG" id="pbap:Pla133_41020"/>
<evidence type="ECO:0000313" key="13">
    <source>
        <dbReference type="EMBL" id="QDU68987.1"/>
    </source>
</evidence>
<evidence type="ECO:0000256" key="1">
    <source>
        <dbReference type="ARBA" id="ARBA00001946"/>
    </source>
</evidence>
<dbReference type="Gene3D" id="3.40.50.10330">
    <property type="entry name" value="Probable inorganic polyphosphate/atp-NAD kinase, domain 1"/>
    <property type="match status" value="1"/>
</dbReference>
<evidence type="ECO:0000256" key="7">
    <source>
        <dbReference type="ARBA" id="ARBA00022840"/>
    </source>
</evidence>
<reference evidence="13 14" key="1">
    <citation type="submission" date="2019-02" db="EMBL/GenBank/DDBJ databases">
        <title>Deep-cultivation of Planctomycetes and their phenomic and genomic characterization uncovers novel biology.</title>
        <authorList>
            <person name="Wiegand S."/>
            <person name="Jogler M."/>
            <person name="Boedeker C."/>
            <person name="Pinto D."/>
            <person name="Vollmers J."/>
            <person name="Rivas-Marin E."/>
            <person name="Kohn T."/>
            <person name="Peeters S.H."/>
            <person name="Heuer A."/>
            <person name="Rast P."/>
            <person name="Oberbeckmann S."/>
            <person name="Bunk B."/>
            <person name="Jeske O."/>
            <person name="Meyerdierks A."/>
            <person name="Storesund J.E."/>
            <person name="Kallscheuer N."/>
            <person name="Luecker S."/>
            <person name="Lage O.M."/>
            <person name="Pohl T."/>
            <person name="Merkel B.J."/>
            <person name="Hornburger P."/>
            <person name="Mueller R.-W."/>
            <person name="Bruemmer F."/>
            <person name="Labrenz M."/>
            <person name="Spormann A.M."/>
            <person name="Op den Camp H."/>
            <person name="Overmann J."/>
            <person name="Amann R."/>
            <person name="Jetten M.S.M."/>
            <person name="Mascher T."/>
            <person name="Medema M.H."/>
            <person name="Devos D.P."/>
            <person name="Kaster A.-K."/>
            <person name="Ovreas L."/>
            <person name="Rohde M."/>
            <person name="Galperin M.Y."/>
            <person name="Jogler C."/>
        </authorList>
    </citation>
    <scope>NUCLEOTIDE SEQUENCE [LARGE SCALE GENOMIC DNA]</scope>
    <source>
        <strain evidence="13 14">Pla133</strain>
    </source>
</reference>
<feature type="domain" description="DAGKc" evidence="12">
    <location>
        <begin position="15"/>
        <end position="144"/>
    </location>
</feature>
<evidence type="ECO:0000256" key="8">
    <source>
        <dbReference type="ARBA" id="ARBA00022842"/>
    </source>
</evidence>
<dbReference type="SMART" id="SM00046">
    <property type="entry name" value="DAGKc"/>
    <property type="match status" value="1"/>
</dbReference>
<dbReference type="SUPFAM" id="SSF111331">
    <property type="entry name" value="NAD kinase/diacylglycerol kinase-like"/>
    <property type="match status" value="1"/>
</dbReference>
<evidence type="ECO:0000256" key="4">
    <source>
        <dbReference type="ARBA" id="ARBA00022723"/>
    </source>
</evidence>
<dbReference type="GO" id="GO:0005524">
    <property type="term" value="F:ATP binding"/>
    <property type="evidence" value="ECO:0007669"/>
    <property type="project" value="UniProtKB-KW"/>
</dbReference>
<gene>
    <name evidence="13" type="primary">dagK</name>
    <name evidence="13" type="ORF">Pla133_41020</name>
</gene>
<dbReference type="PANTHER" id="PTHR12358">
    <property type="entry name" value="SPHINGOSINE KINASE"/>
    <property type="match status" value="1"/>
</dbReference>
<keyword evidence="4" id="KW-0479">Metal-binding</keyword>
<dbReference type="EMBL" id="CP036287">
    <property type="protein sequence ID" value="QDU68987.1"/>
    <property type="molecule type" value="Genomic_DNA"/>
</dbReference>
<dbReference type="InterPro" id="IPR016064">
    <property type="entry name" value="NAD/diacylglycerol_kinase_sf"/>
</dbReference>
<dbReference type="NCBIfam" id="TIGR00147">
    <property type="entry name" value="YegS/Rv2252/BmrU family lipid kinase"/>
    <property type="match status" value="1"/>
</dbReference>
<dbReference type="GO" id="GO:0008654">
    <property type="term" value="P:phospholipid biosynthetic process"/>
    <property type="evidence" value="ECO:0007669"/>
    <property type="project" value="UniProtKB-KW"/>
</dbReference>
<keyword evidence="3 13" id="KW-0808">Transferase</keyword>
<evidence type="ECO:0000313" key="14">
    <source>
        <dbReference type="Proteomes" id="UP000316921"/>
    </source>
</evidence>